<dbReference type="InterPro" id="IPR007627">
    <property type="entry name" value="RNA_pol_sigma70_r2"/>
</dbReference>
<feature type="domain" description="RNA polymerase sigma-70 region 2" evidence="1">
    <location>
        <begin position="20"/>
        <end position="84"/>
    </location>
</feature>
<dbReference type="SUPFAM" id="SSF88946">
    <property type="entry name" value="Sigma2 domain of RNA polymerase sigma factors"/>
    <property type="match status" value="1"/>
</dbReference>
<name>A0ABY4HDS3_9BACI</name>
<protein>
    <submittedName>
        <fullName evidence="2">RNA polymerase sigma factor</fullName>
    </submittedName>
</protein>
<dbReference type="InterPro" id="IPR013325">
    <property type="entry name" value="RNA_pol_sigma_r2"/>
</dbReference>
<dbReference type="EMBL" id="CP095075">
    <property type="protein sequence ID" value="UOR12568.1"/>
    <property type="molecule type" value="Genomic_DNA"/>
</dbReference>
<sequence length="119" mass="13885">MRPLVKKTPVKLEKEFEAAIKAYIQELQKYCLSLTKSKWDGEDLMQVTLANAYIGWLNRPRPITKAYLFRIASNTRIDGYRKRKPSEDMTSDLTEFKQQDDSTSDMVYQAIEASRRTIT</sequence>
<gene>
    <name evidence="2" type="ORF">MUO15_03340</name>
</gene>
<reference evidence="2" key="1">
    <citation type="submission" date="2022-04" db="EMBL/GenBank/DDBJ databases">
        <title>Halobacillus sp. isolated from saltern.</title>
        <authorList>
            <person name="Won M."/>
            <person name="Lee C.-M."/>
            <person name="Woen H.-Y."/>
            <person name="Kwon S.-W."/>
        </authorList>
    </citation>
    <scope>NUCLEOTIDE SEQUENCE</scope>
    <source>
        <strain evidence="2">SSHM10-5</strain>
    </source>
</reference>
<organism evidence="2 3">
    <name type="scientific">Halobacillus amylolyticus</name>
    <dbReference type="NCBI Taxonomy" id="2932259"/>
    <lineage>
        <taxon>Bacteria</taxon>
        <taxon>Bacillati</taxon>
        <taxon>Bacillota</taxon>
        <taxon>Bacilli</taxon>
        <taxon>Bacillales</taxon>
        <taxon>Bacillaceae</taxon>
        <taxon>Halobacillus</taxon>
    </lineage>
</organism>
<evidence type="ECO:0000259" key="1">
    <source>
        <dbReference type="Pfam" id="PF04542"/>
    </source>
</evidence>
<keyword evidence="3" id="KW-1185">Reference proteome</keyword>
<accession>A0ABY4HDS3</accession>
<dbReference type="Pfam" id="PF04542">
    <property type="entry name" value="Sigma70_r2"/>
    <property type="match status" value="1"/>
</dbReference>
<proteinExistence type="predicted"/>
<dbReference type="RefSeq" id="WP_245033399.1">
    <property type="nucleotide sequence ID" value="NZ_CP095075.1"/>
</dbReference>
<dbReference type="Gene3D" id="1.10.1740.10">
    <property type="match status" value="1"/>
</dbReference>
<dbReference type="Proteomes" id="UP000830326">
    <property type="component" value="Chromosome"/>
</dbReference>
<evidence type="ECO:0000313" key="3">
    <source>
        <dbReference type="Proteomes" id="UP000830326"/>
    </source>
</evidence>
<evidence type="ECO:0000313" key="2">
    <source>
        <dbReference type="EMBL" id="UOR12568.1"/>
    </source>
</evidence>